<dbReference type="Gene3D" id="2.60.40.150">
    <property type="entry name" value="C2 domain"/>
    <property type="match status" value="1"/>
</dbReference>
<feature type="compositionally biased region" description="Basic and acidic residues" evidence="2">
    <location>
        <begin position="29"/>
        <end position="38"/>
    </location>
</feature>
<evidence type="ECO:0008006" key="4">
    <source>
        <dbReference type="Google" id="ProtNLM"/>
    </source>
</evidence>
<evidence type="ECO:0000313" key="3">
    <source>
        <dbReference type="EMBL" id="JAS58529.1"/>
    </source>
</evidence>
<dbReference type="GO" id="GO:0071539">
    <property type="term" value="P:protein localization to centrosome"/>
    <property type="evidence" value="ECO:0007669"/>
    <property type="project" value="TreeGrafter"/>
</dbReference>
<dbReference type="InterPro" id="IPR035892">
    <property type="entry name" value="C2_domain_sf"/>
</dbReference>
<feature type="compositionally biased region" description="Polar residues" evidence="2">
    <location>
        <begin position="1499"/>
        <end position="1514"/>
    </location>
</feature>
<evidence type="ECO:0000256" key="1">
    <source>
        <dbReference type="SAM" id="Coils"/>
    </source>
</evidence>
<feature type="coiled-coil region" evidence="1">
    <location>
        <begin position="828"/>
        <end position="855"/>
    </location>
</feature>
<accession>A0A1B6G7Z4</accession>
<reference evidence="3" key="1">
    <citation type="submission" date="2015-11" db="EMBL/GenBank/DDBJ databases">
        <title>De novo transcriptome assembly of four potential Pierce s Disease insect vectors from Arizona vineyards.</title>
        <authorList>
            <person name="Tassone E.E."/>
        </authorList>
    </citation>
    <scope>NUCLEOTIDE SEQUENCE</scope>
</reference>
<dbReference type="GO" id="GO:0005814">
    <property type="term" value="C:centriole"/>
    <property type="evidence" value="ECO:0007669"/>
    <property type="project" value="TreeGrafter"/>
</dbReference>
<feature type="compositionally biased region" description="Basic and acidic residues" evidence="2">
    <location>
        <begin position="47"/>
        <end position="63"/>
    </location>
</feature>
<dbReference type="GO" id="GO:0060271">
    <property type="term" value="P:cilium assembly"/>
    <property type="evidence" value="ECO:0007669"/>
    <property type="project" value="TreeGrafter"/>
</dbReference>
<evidence type="ECO:0000256" key="2">
    <source>
        <dbReference type="SAM" id="MobiDB-lite"/>
    </source>
</evidence>
<keyword evidence="1" id="KW-0175">Coiled coil</keyword>
<proteinExistence type="predicted"/>
<feature type="compositionally biased region" description="Polar residues" evidence="2">
    <location>
        <begin position="1253"/>
        <end position="1281"/>
    </location>
</feature>
<feature type="region of interest" description="Disordered" evidence="2">
    <location>
        <begin position="1484"/>
        <end position="1514"/>
    </location>
</feature>
<dbReference type="GO" id="GO:0034451">
    <property type="term" value="C:centriolar satellite"/>
    <property type="evidence" value="ECO:0007669"/>
    <property type="project" value="TreeGrafter"/>
</dbReference>
<dbReference type="EMBL" id="GECZ01011240">
    <property type="protein sequence ID" value="JAS58529.1"/>
    <property type="molecule type" value="Transcribed_RNA"/>
</dbReference>
<name>A0A1B6G7Z4_9HEMI</name>
<dbReference type="PANTHER" id="PTHR21254">
    <property type="entry name" value="C2 DOMAIN-CONTAINING PROTEIN 3"/>
    <property type="match status" value="1"/>
</dbReference>
<dbReference type="SUPFAM" id="SSF49562">
    <property type="entry name" value="C2 domain (Calcium/lipid-binding domain, CaLB)"/>
    <property type="match status" value="1"/>
</dbReference>
<gene>
    <name evidence="3" type="ORF">g.28302</name>
</gene>
<feature type="region of interest" description="Disordered" evidence="2">
    <location>
        <begin position="1"/>
        <end position="82"/>
    </location>
</feature>
<organism evidence="3">
    <name type="scientific">Cuerna arida</name>
    <dbReference type="NCBI Taxonomy" id="1464854"/>
    <lineage>
        <taxon>Eukaryota</taxon>
        <taxon>Metazoa</taxon>
        <taxon>Ecdysozoa</taxon>
        <taxon>Arthropoda</taxon>
        <taxon>Hexapoda</taxon>
        <taxon>Insecta</taxon>
        <taxon>Pterygota</taxon>
        <taxon>Neoptera</taxon>
        <taxon>Paraneoptera</taxon>
        <taxon>Hemiptera</taxon>
        <taxon>Auchenorrhyncha</taxon>
        <taxon>Membracoidea</taxon>
        <taxon>Cicadellidae</taxon>
        <taxon>Cicadellinae</taxon>
        <taxon>Proconiini</taxon>
        <taxon>Cuerna</taxon>
    </lineage>
</organism>
<dbReference type="PANTHER" id="PTHR21254:SF1">
    <property type="entry name" value="C2 DOMAIN-CONTAINING PROTEIN 3"/>
    <property type="match status" value="1"/>
</dbReference>
<protein>
    <recommendedName>
        <fullName evidence="4">C2 domain-containing protein</fullName>
    </recommendedName>
</protein>
<feature type="compositionally biased region" description="Basic residues" evidence="2">
    <location>
        <begin position="11"/>
        <end position="22"/>
    </location>
</feature>
<dbReference type="GO" id="GO:0061511">
    <property type="term" value="P:centriole elongation"/>
    <property type="evidence" value="ECO:0007669"/>
    <property type="project" value="TreeGrafter"/>
</dbReference>
<feature type="region of interest" description="Disordered" evidence="2">
    <location>
        <begin position="1240"/>
        <end position="1281"/>
    </location>
</feature>
<sequence length="1538" mass="171180">MNSVSEDTSSKKVRRRSRRKNKSALSSHRSTDEDEKSKQVKKGCKTCTDHVKLSKTTVKEQQKSPENSKVPPNTERSDSSDSVLFKVLEKGKKLRDAMVLSMLEDAGADLDEELLLEFDQTEKECTLSYKPMKVQKSGEIITPREEKLISEYLEGKPMKEEEEILVLNALHADNRETKTEMEASETVPQKQDICCLSAKPSCPHTASSGRSQDVNDTLITRTSPNFDDGTNSLLKRVNCFRLTIDSLILTSAGWSRINQAVDNKNKNCEVPPPGATYFIEVQLVGESPRSQAQSWKSSPLRFCSRRQLKKVVYFNQSSAQALPPPPYTAEEALAAAQCTVCWRHLGQRVPARLGDFTLAGVLCGGVEATVTIPVTCDNTSVAHIKLTLQLGRDKLYFGKAITDDTAETCFRKNLKFDKKFCEENRTFVEVPLDVKDLCSRERTCQVDNTETATVKDKRTTQRVNQDNNSLPNYLDIPACANCGHNLVLTNVPDSLLCLSCSNLLGQRENPYMEPNFKINIPRNFSDGEQRHHEFLLGIDTVVGFPLLAGLQEDLSCYVDYRFPEITAGLKAELAKSETTSRVVACEPQPSFSSVHRHHLALPVVLPLSPLLANSCPGVTLRLWLRYYKPSPRDHMVAMALLPMDELCLMELEFDKKPQKSAVIKVLELPLALVPSSVTAPYQQYRNLGTLRVSVTYSNVISGEEGKGFTTKEAKKAANARYIHTLPDTQGPENLFGKSGTHEDGSFRNLVTRGDKDVEEDLRMARNRFWTGPFGKENVEQEIKNKGDIKESQIPNYLQLNSSSVNSNNALEHSNKNVCLQRNSQPVMKEDFDILAESLEQRFNQLQSDLLKERQKGLTEVDKILMNSRKFNNDLNDDGNDDPFSFRPLSSNSSMESLPFVLGPPADFKDVQNTVVYSTHKKPFSDSQSVKSESDTISGFFKEEKSIENLGSNESFDKEVKRLEVIKSKTFKARIKVDRAVNLKGVKALSNGKKGKVPPSSWVSFGTGNCCEQNCGPECSGQLFSTPVIRRNYNPIWNLSWDINLPVDYLKLVNKRLVFRVFEENLDTALGSASANLAILTSGLPCLSSWLSIDDLTGACKGQLKVVVTPLEDLSQYQDCPVFDAEEDEFEETKDKKPKAVKETATFVASDTEVFLNPEGGEVAAREDRGEDEDDPFSVDDVISDYKNTLENNFRNEMAGLENLIKFLRVGSMNEPSFLRNTENKENQSSNLAFQHDSVVTSVPPEDNIGKAASDQSSSLTRNSRTLVDASTETSQEGMSSHISGEDVITRLLQQISSVQLPTVKITDKTCQTTGPEMREMFTETAEPECSTVEMRDASTETEDVCNDAAVRSAHICEELGSALLQHFLTCRPPPVRMADGWSQTVENSDRASTLDSSGVFVQSQPSRISSQIFQDDLGFPILALPRTNSERLLAIDHNIQDLERIFKESTLMDNDSPLSDSNTNSICGSIELCQAGYLDGSREILEGENPMPVPDKLDQTSTDSSGTTLKRSGTFVIQKSKDNCEKASSNTENVNDKL</sequence>